<feature type="domain" description="Oxidoreductase molybdopterin-binding" evidence="1">
    <location>
        <begin position="113"/>
        <end position="273"/>
    </location>
</feature>
<gene>
    <name evidence="2" type="primary">msrP</name>
    <name evidence="2" type="ORF">G3M78_05415</name>
</gene>
<dbReference type="Proteomes" id="UP000594464">
    <property type="component" value="Chromosome"/>
</dbReference>
<dbReference type="KEGG" id="nva:G3M78_05415"/>
<proteinExistence type="predicted"/>
<reference evidence="3" key="1">
    <citation type="submission" date="2020-02" db="EMBL/GenBank/DDBJ databases">
        <title>Genomic and physiological characterization of two novel Nitrospinaceae genera.</title>
        <authorList>
            <person name="Mueller A.J."/>
            <person name="Jung M.-Y."/>
            <person name="Strachan C.R."/>
            <person name="Herbold C.W."/>
            <person name="Kirkegaard R.H."/>
            <person name="Daims H."/>
        </authorList>
    </citation>
    <scope>NUCLEOTIDE SEQUENCE [LARGE SCALE GENOMIC DNA]</scope>
</reference>
<name>A0A7T0C1K9_9BACT</name>
<evidence type="ECO:0000313" key="2">
    <source>
        <dbReference type="EMBL" id="QPJ64853.1"/>
    </source>
</evidence>
<dbReference type="PROSITE" id="PS51318">
    <property type="entry name" value="TAT"/>
    <property type="match status" value="1"/>
</dbReference>
<dbReference type="EC" id="1.8.5.-" evidence="2"/>
<dbReference type="Pfam" id="PF00174">
    <property type="entry name" value="Oxidored_molyb"/>
    <property type="match status" value="1"/>
</dbReference>
<accession>A0A7T0C1K9</accession>
<dbReference type="AlphaFoldDB" id="A0A7T0C1K9"/>
<dbReference type="GO" id="GO:0016491">
    <property type="term" value="F:oxidoreductase activity"/>
    <property type="evidence" value="ECO:0007669"/>
    <property type="project" value="UniProtKB-KW"/>
</dbReference>
<evidence type="ECO:0000259" key="1">
    <source>
        <dbReference type="Pfam" id="PF00174"/>
    </source>
</evidence>
<dbReference type="InterPro" id="IPR036374">
    <property type="entry name" value="OxRdtase_Mopterin-bd_sf"/>
</dbReference>
<protein>
    <submittedName>
        <fullName evidence="2">Protein-methionine-sulfoxide reductase catalytic subunit MsrP</fullName>
        <ecNumber evidence="2">1.8.5.-</ecNumber>
    </submittedName>
</protein>
<sequence>MSHLILPKGWNSPERDITPEHVYQNRREFLQLMGLAAGGIAGALMPSSVSAAENLLGFFDSKDSQQLRLPSIKGLERNLEYQVNRPITYETVAQKYNNFYEFTSVKDKVWKEVNEFKTRPWQITIDGLVAHPLKMDVDELIKLMPLEERVYRHRCVETWAMVAPWSGFPMEALIKKVEPSSKAKYVKFTSFLDPEIAPGQNPVTPQPWPYTEALTLQEANNELTFLATGIYGRLQPPQHGAPIRLVAPWKYGFKGIKSIVRIEFTETKPATFWNTLIPNEYDFEANVNPSIPHPRWSQKREKMIGTNDIYATQLYNGYGEYVSYMY</sequence>
<dbReference type="PANTHER" id="PTHR43032:SF3">
    <property type="entry name" value="PROTEIN-METHIONINE-SULFOXIDE REDUCTASE CATALYTIC SUBUNIT MSRP"/>
    <property type="match status" value="1"/>
</dbReference>
<dbReference type="SUPFAM" id="SSF56524">
    <property type="entry name" value="Oxidoreductase molybdopterin-binding domain"/>
    <property type="match status" value="1"/>
</dbReference>
<dbReference type="PANTHER" id="PTHR43032">
    <property type="entry name" value="PROTEIN-METHIONINE-SULFOXIDE REDUCTASE"/>
    <property type="match status" value="1"/>
</dbReference>
<dbReference type="Gene3D" id="3.90.420.10">
    <property type="entry name" value="Oxidoreductase, molybdopterin-binding domain"/>
    <property type="match status" value="1"/>
</dbReference>
<dbReference type="InterPro" id="IPR006311">
    <property type="entry name" value="TAT_signal"/>
</dbReference>
<dbReference type="NCBIfam" id="NF003767">
    <property type="entry name" value="PRK05363.1"/>
    <property type="match status" value="1"/>
</dbReference>
<organism evidence="2 3">
    <name type="scientific">Candidatus Nitrohelix vancouverensis</name>
    <dbReference type="NCBI Taxonomy" id="2705534"/>
    <lineage>
        <taxon>Bacteria</taxon>
        <taxon>Pseudomonadati</taxon>
        <taxon>Nitrospinota/Tectimicrobiota group</taxon>
        <taxon>Nitrospinota</taxon>
        <taxon>Nitrospinia</taxon>
        <taxon>Nitrospinales</taxon>
        <taxon>Nitrospinaceae</taxon>
        <taxon>Candidatus Nitrohelix</taxon>
    </lineage>
</organism>
<keyword evidence="2" id="KW-0560">Oxidoreductase</keyword>
<dbReference type="EMBL" id="CP048620">
    <property type="protein sequence ID" value="QPJ64853.1"/>
    <property type="molecule type" value="Genomic_DNA"/>
</dbReference>
<dbReference type="InterPro" id="IPR000572">
    <property type="entry name" value="OxRdtase_Mopterin-bd_dom"/>
</dbReference>
<evidence type="ECO:0000313" key="3">
    <source>
        <dbReference type="Proteomes" id="UP000594464"/>
    </source>
</evidence>